<sequence>MPRRGLYKTICRQLILLGFLIFASSPCSVKEVLLNTANSEYARPLSNTKATVPGGYCVYFPGDLLPTSAVSKSKAKSQDQLSDFVFNQSFEVFSPTVYNRYSNIFSGDSPPRYILYKRLKIYTA</sequence>
<reference evidence="1" key="3">
    <citation type="submission" date="2020-07" db="EMBL/GenBank/DDBJ databases">
        <authorList>
            <person name="Yang C."/>
        </authorList>
    </citation>
    <scope>NUCLEOTIDE SEQUENCE</scope>
    <source>
        <strain evidence="1">Cx-624</strain>
    </source>
</reference>
<dbReference type="KEGG" id="cbau:H1R16_04230"/>
<dbReference type="EMBL" id="JACEUX010000003">
    <property type="protein sequence ID" value="MBA5247466.1"/>
    <property type="molecule type" value="Genomic_DNA"/>
</dbReference>
<dbReference type="Proteomes" id="UP000539710">
    <property type="component" value="Unassembled WGS sequence"/>
</dbReference>
<evidence type="ECO:0000313" key="3">
    <source>
        <dbReference type="Proteomes" id="UP000515349"/>
    </source>
</evidence>
<dbReference type="AlphaFoldDB" id="A0A7D7QFA4"/>
<keyword evidence="4" id="KW-1185">Reference proteome</keyword>
<evidence type="ECO:0000313" key="4">
    <source>
        <dbReference type="Proteomes" id="UP000539710"/>
    </source>
</evidence>
<organism evidence="2 3">
    <name type="scientific">Marnyiella aurantia</name>
    <dbReference type="NCBI Taxonomy" id="2758037"/>
    <lineage>
        <taxon>Bacteria</taxon>
        <taxon>Pseudomonadati</taxon>
        <taxon>Bacteroidota</taxon>
        <taxon>Flavobacteriia</taxon>
        <taxon>Flavobacteriales</taxon>
        <taxon>Weeksellaceae</taxon>
        <taxon>Marnyiella</taxon>
    </lineage>
</organism>
<dbReference type="Proteomes" id="UP000515349">
    <property type="component" value="Chromosome"/>
</dbReference>
<name>A0A7D7QFA4_9FLAO</name>
<evidence type="ECO:0000313" key="1">
    <source>
        <dbReference type="EMBL" id="MBA5247466.1"/>
    </source>
</evidence>
<dbReference type="EMBL" id="CP059472">
    <property type="protein sequence ID" value="QMS99221.1"/>
    <property type="molecule type" value="Genomic_DNA"/>
</dbReference>
<accession>A0A7D7QFA4</accession>
<reference evidence="2 3" key="1">
    <citation type="submission" date="2020-07" db="EMBL/GenBank/DDBJ databases">
        <title>Chryseobacterium sp.cx-624.</title>
        <authorList>
            <person name="Yang C."/>
        </authorList>
    </citation>
    <scope>NUCLEOTIDE SEQUENCE [LARGE SCALE GENOMIC DNA]</scope>
    <source>
        <strain evidence="3">cx-624</strain>
        <strain evidence="2">Cx-624</strain>
    </source>
</reference>
<gene>
    <name evidence="2" type="ORF">H1R16_04230</name>
    <name evidence="1" type="ORF">H2507_09820</name>
</gene>
<proteinExistence type="predicted"/>
<dbReference type="RefSeq" id="WP_181887566.1">
    <property type="nucleotide sequence ID" value="NZ_CP059472.1"/>
</dbReference>
<protein>
    <submittedName>
        <fullName evidence="2">Uncharacterized protein</fullName>
    </submittedName>
</protein>
<evidence type="ECO:0000313" key="2">
    <source>
        <dbReference type="EMBL" id="QMS99221.1"/>
    </source>
</evidence>
<reference evidence="4" key="2">
    <citation type="submission" date="2020-07" db="EMBL/GenBank/DDBJ databases">
        <title>Flavobacterium sp. xlx-214.</title>
        <authorList>
            <person name="Yang C."/>
        </authorList>
    </citation>
    <scope>NUCLEOTIDE SEQUENCE [LARGE SCALE GENOMIC DNA]</scope>
    <source>
        <strain evidence="4">CX-624</strain>
    </source>
</reference>